<gene>
    <name evidence="12" type="ORF">AFUS01_LOCUS18190</name>
</gene>
<evidence type="ECO:0000313" key="13">
    <source>
        <dbReference type="Proteomes" id="UP000708208"/>
    </source>
</evidence>
<keyword evidence="7" id="KW-0675">Receptor</keyword>
<keyword evidence="13" id="KW-1185">Reference proteome</keyword>
<evidence type="ECO:0000313" key="12">
    <source>
        <dbReference type="EMBL" id="CAG7729479.1"/>
    </source>
</evidence>
<dbReference type="OrthoDB" id="6117597at2759"/>
<dbReference type="Proteomes" id="UP000708208">
    <property type="component" value="Unassembled WGS sequence"/>
</dbReference>
<dbReference type="PANTHER" id="PTHR42643">
    <property type="entry name" value="IONOTROPIC RECEPTOR 20A-RELATED"/>
    <property type="match status" value="1"/>
</dbReference>
<dbReference type="Pfam" id="PF00060">
    <property type="entry name" value="Lig_chan"/>
    <property type="match status" value="1"/>
</dbReference>
<evidence type="ECO:0000256" key="8">
    <source>
        <dbReference type="ARBA" id="ARBA00023180"/>
    </source>
</evidence>
<dbReference type="GO" id="GO:0005886">
    <property type="term" value="C:plasma membrane"/>
    <property type="evidence" value="ECO:0007669"/>
    <property type="project" value="UniProtKB-SubCell"/>
</dbReference>
<evidence type="ECO:0000256" key="7">
    <source>
        <dbReference type="ARBA" id="ARBA00023170"/>
    </source>
</evidence>
<organism evidence="12 13">
    <name type="scientific">Allacma fusca</name>
    <dbReference type="NCBI Taxonomy" id="39272"/>
    <lineage>
        <taxon>Eukaryota</taxon>
        <taxon>Metazoa</taxon>
        <taxon>Ecdysozoa</taxon>
        <taxon>Arthropoda</taxon>
        <taxon>Hexapoda</taxon>
        <taxon>Collembola</taxon>
        <taxon>Symphypleona</taxon>
        <taxon>Sminthuridae</taxon>
        <taxon>Allacma</taxon>
    </lineage>
</organism>
<keyword evidence="3" id="KW-1003">Cell membrane</keyword>
<accession>A0A8J2K1L8</accession>
<protein>
    <recommendedName>
        <fullName evidence="11">Ionotropic glutamate receptor C-terminal domain-containing protein</fullName>
    </recommendedName>
</protein>
<evidence type="ECO:0000256" key="4">
    <source>
        <dbReference type="ARBA" id="ARBA00022692"/>
    </source>
</evidence>
<keyword evidence="8" id="KW-0325">Glycoprotein</keyword>
<reference evidence="12" key="1">
    <citation type="submission" date="2021-06" db="EMBL/GenBank/DDBJ databases">
        <authorList>
            <person name="Hodson N. C."/>
            <person name="Mongue J. A."/>
            <person name="Jaron S. K."/>
        </authorList>
    </citation>
    <scope>NUCLEOTIDE SEQUENCE</scope>
</reference>
<evidence type="ECO:0000256" key="6">
    <source>
        <dbReference type="ARBA" id="ARBA00023136"/>
    </source>
</evidence>
<sequence>MNYQNVLLVFWLAVDFPSFTWEISSVLRAEVLMFADQHDISVFSENGLYEEQQAMGYNGIGNVVSFRKAGLNLNLSDISQENLIFNRAGKEIVLFLPRSHEESDTYLKMILTWAYQVRYLELRASKTIFFYAPPNETVSHLSKDLRAMSAVFAANCCQYLYPTTMDNFYVTSGSSFPEGHYQIYHHVFILGRRRFGVVKIHPVSTRSGYILHDGDLNGTFITGAIVESKPQELVYNWDSKTNVTTLISGLTYDVILFLQDSLNFRINVTNYFSGWVEVLPNNTVQNIGRILYDEEEDIFMLKSTYIPRRAGLFTLLIPHHIQKIYAFFRQPNTGTGNLFWHLFTPRVWATLFITVVILGLSKATVEKIIRIYIRKENSEDCAKDFSNDHFIWVVALITQQGWSQPPRTSSMKVLFLSASVLGLICYVAFSANLVSALSFSPVLIKTFFELLQSSIRIAADTDSSVIRNTINGNNGEIIFDDENALLLRSKTEKFITPSQGGELILSEAFAFIGYEDFKSYLLNTYNRTGEDFCKKIAAFPIYNLPFRSGLISTKNFPYRELFNTK</sequence>
<comment type="caution">
    <text evidence="12">The sequence shown here is derived from an EMBL/GenBank/DDBJ whole genome shotgun (WGS) entry which is preliminary data.</text>
</comment>
<keyword evidence="10" id="KW-0732">Signal</keyword>
<evidence type="ECO:0000256" key="5">
    <source>
        <dbReference type="ARBA" id="ARBA00022989"/>
    </source>
</evidence>
<feature type="domain" description="Ionotropic glutamate receptor C-terminal" evidence="11">
    <location>
        <begin position="346"/>
        <end position="443"/>
    </location>
</feature>
<evidence type="ECO:0000256" key="3">
    <source>
        <dbReference type="ARBA" id="ARBA00022475"/>
    </source>
</evidence>
<keyword evidence="5 9" id="KW-1133">Transmembrane helix</keyword>
<dbReference type="InterPro" id="IPR052192">
    <property type="entry name" value="Insect_Ionotropic_Sensory_Rcpt"/>
</dbReference>
<evidence type="ECO:0000256" key="9">
    <source>
        <dbReference type="SAM" id="Phobius"/>
    </source>
</evidence>
<keyword evidence="4 9" id="KW-0812">Transmembrane</keyword>
<keyword evidence="6 9" id="KW-0472">Membrane</keyword>
<comment type="subcellular location">
    <subcellularLocation>
        <location evidence="1">Cell membrane</location>
        <topology evidence="1">Multi-pass membrane protein</topology>
    </subcellularLocation>
</comment>
<proteinExistence type="inferred from homology"/>
<name>A0A8J2K1L8_9HEXA</name>
<comment type="similarity">
    <text evidence="2">Belongs to the glutamate-gated ion channel (TC 1.A.10.1) family.</text>
</comment>
<dbReference type="GO" id="GO:0050906">
    <property type="term" value="P:detection of stimulus involved in sensory perception"/>
    <property type="evidence" value="ECO:0007669"/>
    <property type="project" value="UniProtKB-ARBA"/>
</dbReference>
<feature type="transmembrane region" description="Helical" evidence="9">
    <location>
        <begin position="338"/>
        <end position="360"/>
    </location>
</feature>
<dbReference type="GO" id="GO:0015276">
    <property type="term" value="F:ligand-gated monoatomic ion channel activity"/>
    <property type="evidence" value="ECO:0007669"/>
    <property type="project" value="InterPro"/>
</dbReference>
<dbReference type="InterPro" id="IPR001320">
    <property type="entry name" value="Iontro_rcpt_C"/>
</dbReference>
<feature type="chain" id="PRO_5035324363" description="Ionotropic glutamate receptor C-terminal domain-containing protein" evidence="10">
    <location>
        <begin position="21"/>
        <end position="565"/>
    </location>
</feature>
<feature type="signal peptide" evidence="10">
    <location>
        <begin position="1"/>
        <end position="20"/>
    </location>
</feature>
<evidence type="ECO:0000256" key="1">
    <source>
        <dbReference type="ARBA" id="ARBA00004651"/>
    </source>
</evidence>
<evidence type="ECO:0000256" key="10">
    <source>
        <dbReference type="SAM" id="SignalP"/>
    </source>
</evidence>
<dbReference type="PANTHER" id="PTHR42643:SF30">
    <property type="entry name" value="IONOTROPIC RECEPTOR 40A-RELATED"/>
    <property type="match status" value="1"/>
</dbReference>
<dbReference type="AlphaFoldDB" id="A0A8J2K1L8"/>
<dbReference type="EMBL" id="CAJVCH010179085">
    <property type="protein sequence ID" value="CAG7729479.1"/>
    <property type="molecule type" value="Genomic_DNA"/>
</dbReference>
<evidence type="ECO:0000259" key="11">
    <source>
        <dbReference type="Pfam" id="PF00060"/>
    </source>
</evidence>
<feature type="transmembrane region" description="Helical" evidence="9">
    <location>
        <begin position="413"/>
        <end position="434"/>
    </location>
</feature>
<evidence type="ECO:0000256" key="2">
    <source>
        <dbReference type="ARBA" id="ARBA00008685"/>
    </source>
</evidence>